<feature type="site" description="Crucial for catalytic activity" evidence="3">
    <location>
        <position position="54"/>
    </location>
</feature>
<dbReference type="InterPro" id="IPR016181">
    <property type="entry name" value="Acyl_CoA_acyltransferase"/>
</dbReference>
<comment type="catalytic activity">
    <reaction evidence="3">
        <text>L-lysyl-[alpha-tubulin] + acetyl-CoA = N(6)-acetyl-L-lysyl-[alpha-tubulin] + CoA + H(+)</text>
        <dbReference type="Rhea" id="RHEA:15277"/>
        <dbReference type="Rhea" id="RHEA-COMP:11278"/>
        <dbReference type="Rhea" id="RHEA-COMP:11279"/>
        <dbReference type="ChEBI" id="CHEBI:15378"/>
        <dbReference type="ChEBI" id="CHEBI:29969"/>
        <dbReference type="ChEBI" id="CHEBI:57287"/>
        <dbReference type="ChEBI" id="CHEBI:57288"/>
        <dbReference type="ChEBI" id="CHEBI:61930"/>
        <dbReference type="EC" id="2.3.1.108"/>
    </reaction>
</comment>
<feature type="compositionally biased region" description="Low complexity" evidence="4">
    <location>
        <begin position="235"/>
        <end position="256"/>
    </location>
</feature>
<feature type="compositionally biased region" description="Low complexity" evidence="4">
    <location>
        <begin position="185"/>
        <end position="216"/>
    </location>
</feature>
<reference evidence="6 7" key="1">
    <citation type="submission" date="2014-06" db="EMBL/GenBank/DDBJ databases">
        <authorList>
            <person name="Swart Estienne"/>
        </authorList>
    </citation>
    <scope>NUCLEOTIDE SEQUENCE [LARGE SCALE GENOMIC DNA]</scope>
    <source>
        <strain evidence="6 7">130c</strain>
    </source>
</reference>
<dbReference type="GO" id="GO:0070507">
    <property type="term" value="P:regulation of microtubule cytoskeleton organization"/>
    <property type="evidence" value="ECO:0007669"/>
    <property type="project" value="UniProtKB-UniRule"/>
</dbReference>
<evidence type="ECO:0000256" key="1">
    <source>
        <dbReference type="ARBA" id="ARBA00022679"/>
    </source>
</evidence>
<dbReference type="EC" id="2.3.1.108" evidence="3"/>
<evidence type="ECO:0000256" key="2">
    <source>
        <dbReference type="ARBA" id="ARBA00023315"/>
    </source>
</evidence>
<dbReference type="InterPro" id="IPR038746">
    <property type="entry name" value="Atat"/>
</dbReference>
<dbReference type="Gene3D" id="3.40.630.30">
    <property type="match status" value="1"/>
</dbReference>
<feature type="binding site" evidence="3">
    <location>
        <begin position="114"/>
        <end position="127"/>
    </location>
    <ligand>
        <name>acetyl-CoA</name>
        <dbReference type="ChEBI" id="CHEBI:57288"/>
    </ligand>
</feature>
<evidence type="ECO:0000313" key="7">
    <source>
        <dbReference type="Proteomes" id="UP000039865"/>
    </source>
</evidence>
<protein>
    <recommendedName>
        <fullName evidence="3">Alpha-tubulin N-acetyltransferase</fullName>
        <shortName evidence="3">Alpha-TAT</shortName>
        <shortName evidence="3">TAT</shortName>
        <ecNumber evidence="3">2.3.1.108</ecNumber>
    </recommendedName>
    <alternativeName>
        <fullName evidence="3">Acetyltransferase mec-17 homolog</fullName>
    </alternativeName>
</protein>
<sequence>MEFAFDCQVLLNPDSVGMVILDSAKDRPLGRVTAKIQQVYDIIDKMGIASAKAQKLGGVITSAQKFFQQDDNKLYVMIEGKTCQGILKVGKKNLFIRNESGQMTEIKPLCVLDFYVHESMQRNGIGKQLFERMLQVEKVNPQRLGYDRPSEKLLSFLAKHYHLKRYVPQANNFVVYSQYFDPQVSTKSSTNNNIQNNNGIIGQNKNSQNNSQWQQNEEYGSTGTTGNKKLQQARSQQNSTYSSPSTSSYGMNSNSSRVNRQIDQRPFEKKSKEDLIKEVVEKFAKIDVDEDYGREEEKYSKFQKTTDFKSAKKESLSTCSNSSSEENQWKFQSQTQYNNRQNYVDNRGQNSGNKNSSYGMSSIFGGGYEDNRAGNSKAFDYYSRKY</sequence>
<feature type="compositionally biased region" description="Polar residues" evidence="4">
    <location>
        <begin position="217"/>
        <end position="234"/>
    </location>
</feature>
<dbReference type="PANTHER" id="PTHR12327:SF0">
    <property type="entry name" value="ALPHA-TUBULIN N-ACETYLTRANSFERASE 1"/>
    <property type="match status" value="1"/>
</dbReference>
<accession>A0A078BAN2</accession>
<dbReference type="InterPro" id="IPR007965">
    <property type="entry name" value="GNAT_ATAT"/>
</dbReference>
<dbReference type="PANTHER" id="PTHR12327">
    <property type="entry name" value="ALPHA-TUBULIN N-ACETYLTRANSFERASE 1"/>
    <property type="match status" value="1"/>
</dbReference>
<dbReference type="GO" id="GO:0005874">
    <property type="term" value="C:microtubule"/>
    <property type="evidence" value="ECO:0007669"/>
    <property type="project" value="InterPro"/>
</dbReference>
<dbReference type="Proteomes" id="UP000039865">
    <property type="component" value="Unassembled WGS sequence"/>
</dbReference>
<dbReference type="GO" id="GO:0019799">
    <property type="term" value="F:tubulin N-acetyltransferase activity"/>
    <property type="evidence" value="ECO:0007669"/>
    <property type="project" value="UniProtKB-UniRule"/>
</dbReference>
<feature type="domain" description="N-acetyltransferase" evidence="5">
    <location>
        <begin position="1"/>
        <end position="180"/>
    </location>
</feature>
<dbReference type="SUPFAM" id="SSF55729">
    <property type="entry name" value="Acyl-CoA N-acyltransferases (Nat)"/>
    <property type="match status" value="1"/>
</dbReference>
<dbReference type="OrthoDB" id="447510at2759"/>
<dbReference type="PROSITE" id="PS51730">
    <property type="entry name" value="GNAT_ATAT"/>
    <property type="match status" value="1"/>
</dbReference>
<dbReference type="EMBL" id="CCKQ01018355">
    <property type="protein sequence ID" value="CDW90312.1"/>
    <property type="molecule type" value="Genomic_DNA"/>
</dbReference>
<keyword evidence="7" id="KW-1185">Reference proteome</keyword>
<dbReference type="InParanoid" id="A0A078BAN2"/>
<dbReference type="AlphaFoldDB" id="A0A078BAN2"/>
<feature type="compositionally biased region" description="Basic and acidic residues" evidence="4">
    <location>
        <begin position="260"/>
        <end position="269"/>
    </location>
</feature>
<evidence type="ECO:0000313" key="6">
    <source>
        <dbReference type="EMBL" id="CDW90312.1"/>
    </source>
</evidence>
<keyword evidence="1 3" id="KW-0808">Transferase</keyword>
<dbReference type="Pfam" id="PF05301">
    <property type="entry name" value="Acetyltransf_16"/>
    <property type="match status" value="1"/>
</dbReference>
<evidence type="ECO:0000256" key="4">
    <source>
        <dbReference type="SAM" id="MobiDB-lite"/>
    </source>
</evidence>
<evidence type="ECO:0000256" key="3">
    <source>
        <dbReference type="HAMAP-Rule" id="MF_03130"/>
    </source>
</evidence>
<proteinExistence type="inferred from homology"/>
<organism evidence="6 7">
    <name type="scientific">Stylonychia lemnae</name>
    <name type="common">Ciliate</name>
    <dbReference type="NCBI Taxonomy" id="5949"/>
    <lineage>
        <taxon>Eukaryota</taxon>
        <taxon>Sar</taxon>
        <taxon>Alveolata</taxon>
        <taxon>Ciliophora</taxon>
        <taxon>Intramacronucleata</taxon>
        <taxon>Spirotrichea</taxon>
        <taxon>Stichotrichia</taxon>
        <taxon>Sporadotrichida</taxon>
        <taxon>Oxytrichidae</taxon>
        <taxon>Stylonychinae</taxon>
        <taxon>Stylonychia</taxon>
    </lineage>
</organism>
<feature type="region of interest" description="Disordered" evidence="4">
    <location>
        <begin position="185"/>
        <end position="269"/>
    </location>
</feature>
<keyword evidence="2 3" id="KW-0012">Acyltransferase</keyword>
<name>A0A078BAN2_STYLE</name>
<dbReference type="HAMAP" id="MF_03130">
    <property type="entry name" value="mec17"/>
    <property type="match status" value="1"/>
</dbReference>
<evidence type="ECO:0000259" key="5">
    <source>
        <dbReference type="PROSITE" id="PS51730"/>
    </source>
</evidence>
<comment type="similarity">
    <text evidence="3">Belongs to the acetyltransferase ATAT1 family.</text>
</comment>
<feature type="binding site" evidence="3">
    <location>
        <begin position="150"/>
        <end position="159"/>
    </location>
    <ligand>
        <name>acetyl-CoA</name>
        <dbReference type="ChEBI" id="CHEBI:57288"/>
    </ligand>
</feature>
<dbReference type="CDD" id="cd04301">
    <property type="entry name" value="NAT_SF"/>
    <property type="match status" value="1"/>
</dbReference>
<gene>
    <name evidence="6" type="primary">Contig19723.g20917</name>
    <name evidence="6" type="ORF">STYLEM_19454</name>
</gene>
<comment type="function">
    <text evidence="3">Specifically acetylates 'Lys-40' in alpha-tubulin on the lumenal side of microtubules. Promotes microtubule destabilization and accelerates microtubule dynamics; this activity may be independent of acetylation activity. Acetylates alpha-tubulin with a slow enzymatic rate, due to a catalytic site that is not optimized for acetyl transfer. Enters the microtubule through each end and diffuses quickly throughout the lumen of microtubules. Acetylates only long/old microtubules because of its slow acetylation rate since it does not have time to act on dynamically unstable microtubules before the enzyme is released.</text>
</comment>